<dbReference type="Proteomes" id="UP001183246">
    <property type="component" value="Unassembled WGS sequence"/>
</dbReference>
<feature type="region of interest" description="Disordered" evidence="1">
    <location>
        <begin position="1"/>
        <end position="20"/>
    </location>
</feature>
<keyword evidence="4" id="KW-1185">Reference proteome</keyword>
<evidence type="ECO:0000259" key="2">
    <source>
        <dbReference type="Pfam" id="PF04149"/>
    </source>
</evidence>
<dbReference type="EMBL" id="JAVREL010000005">
    <property type="protein sequence ID" value="MDT0343283.1"/>
    <property type="molecule type" value="Genomic_DNA"/>
</dbReference>
<feature type="domain" description="DUF397" evidence="2">
    <location>
        <begin position="8"/>
        <end position="62"/>
    </location>
</feature>
<evidence type="ECO:0000313" key="4">
    <source>
        <dbReference type="Proteomes" id="UP001183246"/>
    </source>
</evidence>
<evidence type="ECO:0000313" key="3">
    <source>
        <dbReference type="EMBL" id="MDT0343283.1"/>
    </source>
</evidence>
<gene>
    <name evidence="3" type="ORF">RM590_11745</name>
</gene>
<reference evidence="4" key="1">
    <citation type="submission" date="2023-07" db="EMBL/GenBank/DDBJ databases">
        <title>30 novel species of actinomycetes from the DSMZ collection.</title>
        <authorList>
            <person name="Nouioui I."/>
        </authorList>
    </citation>
    <scope>NUCLEOTIDE SEQUENCE [LARGE SCALE GENOMIC DNA]</scope>
    <source>
        <strain evidence="4">DSM 44938</strain>
    </source>
</reference>
<proteinExistence type="predicted"/>
<dbReference type="RefSeq" id="WP_311704414.1">
    <property type="nucleotide sequence ID" value="NZ_JAVREL010000005.1"/>
</dbReference>
<dbReference type="InterPro" id="IPR007278">
    <property type="entry name" value="DUF397"/>
</dbReference>
<accession>A0ABU2MQW3</accession>
<comment type="caution">
    <text evidence="3">The sequence shown here is derived from an EMBL/GenBank/DDBJ whole genome shotgun (WGS) entry which is preliminary data.</text>
</comment>
<name>A0ABU2MQW3_9ACTN</name>
<dbReference type="Pfam" id="PF04149">
    <property type="entry name" value="DUF397"/>
    <property type="match status" value="1"/>
</dbReference>
<organism evidence="3 4">
    <name type="scientific">Streptomyces litchfieldiae</name>
    <dbReference type="NCBI Taxonomy" id="3075543"/>
    <lineage>
        <taxon>Bacteria</taxon>
        <taxon>Bacillati</taxon>
        <taxon>Actinomycetota</taxon>
        <taxon>Actinomycetes</taxon>
        <taxon>Kitasatosporales</taxon>
        <taxon>Streptomycetaceae</taxon>
        <taxon>Streptomyces</taxon>
    </lineage>
</organism>
<sequence length="69" mass="7204">MTPDLSAATWRTSSYSNGDGGNCVEVADGVPGVIPVRDTKNRSAAALLIPTTAWTPFIEATKNGTFPAH</sequence>
<protein>
    <submittedName>
        <fullName evidence="3">DUF397 domain-containing protein</fullName>
    </submittedName>
</protein>
<evidence type="ECO:0000256" key="1">
    <source>
        <dbReference type="SAM" id="MobiDB-lite"/>
    </source>
</evidence>